<dbReference type="RefSeq" id="WP_120685033.1">
    <property type="nucleotide sequence ID" value="NZ_RBAL01000034.1"/>
</dbReference>
<dbReference type="EMBL" id="RBAL01000034">
    <property type="protein sequence ID" value="RKN35929.1"/>
    <property type="molecule type" value="Genomic_DNA"/>
</dbReference>
<name>A0A3A9YFQ5_9ACTN</name>
<gene>
    <name evidence="1" type="ORF">D7294_30325</name>
</gene>
<keyword evidence="2" id="KW-1185">Reference proteome</keyword>
<protein>
    <submittedName>
        <fullName evidence="1">Uncharacterized protein</fullName>
    </submittedName>
</protein>
<evidence type="ECO:0000313" key="1">
    <source>
        <dbReference type="EMBL" id="RKN35929.1"/>
    </source>
</evidence>
<comment type="caution">
    <text evidence="1">The sequence shown here is derived from an EMBL/GenBank/DDBJ whole genome shotgun (WGS) entry which is preliminary data.</text>
</comment>
<dbReference type="Proteomes" id="UP000272474">
    <property type="component" value="Unassembled WGS sequence"/>
</dbReference>
<sequence length="74" mass="8352">MEGIMAQYVQAWEITGPKFSGYVYRQDLALSKLREAGKGAEMRTTTIVRHDNGDREYLPGTVAAEVQRYREGNA</sequence>
<accession>A0A3A9YFQ5</accession>
<organism evidence="1 2">
    <name type="scientific">Streptomyces hoynatensis</name>
    <dbReference type="NCBI Taxonomy" id="1141874"/>
    <lineage>
        <taxon>Bacteria</taxon>
        <taxon>Bacillati</taxon>
        <taxon>Actinomycetota</taxon>
        <taxon>Actinomycetes</taxon>
        <taxon>Kitasatosporales</taxon>
        <taxon>Streptomycetaceae</taxon>
        <taxon>Streptomyces</taxon>
    </lineage>
</organism>
<reference evidence="1 2" key="1">
    <citation type="journal article" date="2014" name="Int. J. Syst. Evol. Microbiol.">
        <title>Streptomyces hoynatensis sp. nov., isolated from deep marine sediment.</title>
        <authorList>
            <person name="Veyisoglu A."/>
            <person name="Sahin N."/>
        </authorList>
    </citation>
    <scope>NUCLEOTIDE SEQUENCE [LARGE SCALE GENOMIC DNA]</scope>
    <source>
        <strain evidence="1 2">KCTC 29097</strain>
    </source>
</reference>
<evidence type="ECO:0000313" key="2">
    <source>
        <dbReference type="Proteomes" id="UP000272474"/>
    </source>
</evidence>
<proteinExistence type="predicted"/>
<dbReference type="AlphaFoldDB" id="A0A3A9YFQ5"/>